<reference evidence="4 5" key="1">
    <citation type="journal article" date="2014" name="Mol. Ecol.">
        <title>Evolution of Synechococcus.</title>
        <authorList>
            <person name="Dvorak P."/>
            <person name="Casamatta D."/>
            <person name="Hasler P."/>
            <person name="Poulickova A."/>
            <person name="Ondrej V."/>
            <person name="Sanges R."/>
        </authorList>
    </citation>
    <scope>NUCLEOTIDE SEQUENCE [LARGE SCALE GENOMIC DNA]</scope>
    <source>
        <strain evidence="4 5">CAUP A 1101</strain>
    </source>
</reference>
<dbReference type="InterPro" id="IPR002510">
    <property type="entry name" value="Metalloprtase-TldD/E_N"/>
</dbReference>
<gene>
    <name evidence="4" type="ORF">DO97_03820</name>
</gene>
<dbReference type="InterPro" id="IPR045569">
    <property type="entry name" value="Metalloprtase-TldD/E_C"/>
</dbReference>
<dbReference type="GO" id="GO:0008237">
    <property type="term" value="F:metallopeptidase activity"/>
    <property type="evidence" value="ECO:0007669"/>
    <property type="project" value="InterPro"/>
</dbReference>
<dbReference type="Gene3D" id="3.30.2290.10">
    <property type="entry name" value="PmbA/TldD superfamily"/>
    <property type="match status" value="1"/>
</dbReference>
<dbReference type="Proteomes" id="UP000030170">
    <property type="component" value="Unassembled WGS sequence"/>
</dbReference>
<name>A0A098TKP3_9CYAN</name>
<organism evidence="4 5">
    <name type="scientific">Neosynechococcus sphagnicola sy1</name>
    <dbReference type="NCBI Taxonomy" id="1497020"/>
    <lineage>
        <taxon>Bacteria</taxon>
        <taxon>Bacillati</taxon>
        <taxon>Cyanobacteriota</taxon>
        <taxon>Cyanophyceae</taxon>
        <taxon>Neosynechococcales</taxon>
        <taxon>Neosynechococcaceae</taxon>
        <taxon>Neosynechococcus</taxon>
    </lineage>
</organism>
<dbReference type="GO" id="GO:0006508">
    <property type="term" value="P:proteolysis"/>
    <property type="evidence" value="ECO:0007669"/>
    <property type="project" value="InterPro"/>
</dbReference>
<protein>
    <submittedName>
        <fullName evidence="4">Peptidase C69</fullName>
    </submittedName>
</protein>
<feature type="domain" description="Metalloprotease TldD/E N-terminal" evidence="2">
    <location>
        <begin position="27"/>
        <end position="87"/>
    </location>
</feature>
<sequence length="438" mass="47281">MGFEDRQQDALAKQLLALASRSGAEAAEVFQSQSSSRPVSFEANRLKQLESMQSEGTALRLWKQGRPGLAVAYGLVEPQVLVDRAISLSHLNEPETIELGSANKRFYPDIGEAVPVEQLVEWGREAIALVRAEFPDILCTGEWECEAETTRLINSQGLDSGYTDITLSCYLTADWIRGDDFLSVSDGQAQRGSLNPQVLAQQIVQRLQWATVNAHPPTGRVPVLFTSKAADMLWGTVQAALNGKQVIEKASPWSDLRGEQVTAAAITLSQHPQAGPFSCPFDDEGTPTAALVFIEQGILQSFYTDRTTGRILVQESTGNGFRPSLGSYPTPGLFNCLIQPGTGNLTDLMATLEDGLVVDQMLGSGSGISGDFSINVDLGYRVKKGQIVGRVKDTMVAGNVYTALKHLVQLGGDADWNGSCYTPSLIVEGLSTTARQLN</sequence>
<dbReference type="InterPro" id="IPR035068">
    <property type="entry name" value="TldD/PmbA_N"/>
</dbReference>
<dbReference type="Pfam" id="PF19289">
    <property type="entry name" value="PmbA_TldD_3rd"/>
    <property type="match status" value="1"/>
</dbReference>
<dbReference type="Pfam" id="PF01523">
    <property type="entry name" value="PmbA_TldD_1st"/>
    <property type="match status" value="1"/>
</dbReference>
<dbReference type="RefSeq" id="WP_036532512.1">
    <property type="nucleotide sequence ID" value="NZ_JJML01000017.1"/>
</dbReference>
<dbReference type="PANTHER" id="PTHR43421:SF1">
    <property type="entry name" value="METALLOPROTEASE PMBA"/>
    <property type="match status" value="1"/>
</dbReference>
<dbReference type="InterPro" id="IPR047657">
    <property type="entry name" value="PmbA"/>
</dbReference>
<dbReference type="AlphaFoldDB" id="A0A098TKP3"/>
<evidence type="ECO:0000313" key="4">
    <source>
        <dbReference type="EMBL" id="KGF72859.1"/>
    </source>
</evidence>
<dbReference type="InterPro" id="IPR036059">
    <property type="entry name" value="TldD/PmbA_sf"/>
</dbReference>
<evidence type="ECO:0000259" key="2">
    <source>
        <dbReference type="Pfam" id="PF01523"/>
    </source>
</evidence>
<dbReference type="PANTHER" id="PTHR43421">
    <property type="entry name" value="METALLOPROTEASE PMBA"/>
    <property type="match status" value="1"/>
</dbReference>
<keyword evidence="5" id="KW-1185">Reference proteome</keyword>
<dbReference type="GO" id="GO:0005829">
    <property type="term" value="C:cytosol"/>
    <property type="evidence" value="ECO:0007669"/>
    <property type="project" value="TreeGrafter"/>
</dbReference>
<dbReference type="SUPFAM" id="SSF111283">
    <property type="entry name" value="Putative modulator of DNA gyrase, PmbA/TldD"/>
    <property type="match status" value="1"/>
</dbReference>
<dbReference type="OrthoDB" id="440929at2"/>
<evidence type="ECO:0000313" key="5">
    <source>
        <dbReference type="Proteomes" id="UP000030170"/>
    </source>
</evidence>
<accession>A0A098TKP3</accession>
<proteinExistence type="inferred from homology"/>
<evidence type="ECO:0000256" key="1">
    <source>
        <dbReference type="ARBA" id="ARBA00005836"/>
    </source>
</evidence>
<dbReference type="STRING" id="1497020.DO97_03820"/>
<comment type="similarity">
    <text evidence="1">Belongs to the peptidase U62 family.</text>
</comment>
<dbReference type="EMBL" id="JJML01000017">
    <property type="protein sequence ID" value="KGF72859.1"/>
    <property type="molecule type" value="Genomic_DNA"/>
</dbReference>
<evidence type="ECO:0000259" key="3">
    <source>
        <dbReference type="Pfam" id="PF19289"/>
    </source>
</evidence>
<comment type="caution">
    <text evidence="4">The sequence shown here is derived from an EMBL/GenBank/DDBJ whole genome shotgun (WGS) entry which is preliminary data.</text>
</comment>
<feature type="domain" description="Metalloprotease TldD/E C-terminal" evidence="3">
    <location>
        <begin position="218"/>
        <end position="432"/>
    </location>
</feature>